<gene>
    <name evidence="1" type="ORF">B9G99_03975</name>
</gene>
<evidence type="ECO:0000313" key="2">
    <source>
        <dbReference type="Proteomes" id="UP000250025"/>
    </source>
</evidence>
<dbReference type="OrthoDB" id="8527650at2"/>
<dbReference type="KEGG" id="kus:B9G99_03975"/>
<name>A0A2Z2HAL5_9GAMM</name>
<accession>A0A2Z2HAL5</accession>
<dbReference type="InterPro" id="IPR021074">
    <property type="entry name" value="Formate_DH_dsu"/>
</dbReference>
<dbReference type="RefSeq" id="WP_086620846.1">
    <property type="nucleotide sequence ID" value="NZ_CP021323.1"/>
</dbReference>
<dbReference type="AlphaFoldDB" id="A0A2Z2HAL5"/>
<dbReference type="EMBL" id="CP021323">
    <property type="protein sequence ID" value="ARS52147.1"/>
    <property type="molecule type" value="Genomic_DNA"/>
</dbReference>
<evidence type="ECO:0000313" key="1">
    <source>
        <dbReference type="EMBL" id="ARS52147.1"/>
    </source>
</evidence>
<reference evidence="1 2" key="1">
    <citation type="journal article" date="2017" name="Int. J. Syst. Evol. Microbiol.">
        <title>Kushneria konosiri sp. nov., isolated from the Korean salt-fermented seafood Daemi-jeot.</title>
        <authorList>
            <person name="Yun J.H."/>
            <person name="Park S.K."/>
            <person name="Lee J.Y."/>
            <person name="Jung M.J."/>
            <person name="Bae J.W."/>
        </authorList>
    </citation>
    <scope>NUCLEOTIDE SEQUENCE [LARGE SCALE GENOMIC DNA]</scope>
    <source>
        <strain evidence="1 2">X49</strain>
    </source>
</reference>
<dbReference type="Proteomes" id="UP000250025">
    <property type="component" value="Chromosome"/>
</dbReference>
<dbReference type="Pfam" id="PF11390">
    <property type="entry name" value="FdsD"/>
    <property type="match status" value="1"/>
</dbReference>
<keyword evidence="2" id="KW-1185">Reference proteome</keyword>
<proteinExistence type="predicted"/>
<sequence>MNDPTVPLIKMVNQISLNNRYHDSDEAAAEQIAGHLKKFWARDMKRQIIDYAEQDGSELDPLSRLAVSRLKTMSDVVRDWEETSDAG</sequence>
<protein>
    <submittedName>
        <fullName evidence="1">Formate dehydrogenase</fullName>
    </submittedName>
</protein>
<organism evidence="1 2">
    <name type="scientific">Kushneria konosiri</name>
    <dbReference type="NCBI Taxonomy" id="698828"/>
    <lineage>
        <taxon>Bacteria</taxon>
        <taxon>Pseudomonadati</taxon>
        <taxon>Pseudomonadota</taxon>
        <taxon>Gammaproteobacteria</taxon>
        <taxon>Oceanospirillales</taxon>
        <taxon>Halomonadaceae</taxon>
        <taxon>Kushneria</taxon>
    </lineage>
</organism>